<evidence type="ECO:0000259" key="4">
    <source>
        <dbReference type="Pfam" id="PF03446"/>
    </source>
</evidence>
<evidence type="ECO:0000313" key="7">
    <source>
        <dbReference type="Proteomes" id="UP001166784"/>
    </source>
</evidence>
<evidence type="ECO:0000256" key="2">
    <source>
        <dbReference type="ARBA" id="ARBA00023002"/>
    </source>
</evidence>
<dbReference type="InterPro" id="IPR036291">
    <property type="entry name" value="NAD(P)-bd_dom_sf"/>
</dbReference>
<sequence>MNDDTKTPVAVLGLGAMGGAIARHLVTEGFAVTGYDPDPDAARRAVDGGVTAAADPVEAVAHARFVITSLPDPAAVRSAWEGDRGVVASAAQGTVLLELSTIDPGTMTSIAELATAAGLRVIDCAVSGGPDEAAVGKLGLLVGADEPDLDYSRPLLDAVGSSVSHTGDVGTGKTVKIVNNMMSMGNVLVAAEAFEVGVAAGVDPQRLFDVLAGSGGSSHHFVKRFPWVVADDRRTRFSIRLADKDLGLAVDLARSLGIPSPTASMVRSVYALAIAEGMAGEDIVGLTRLYRRWGRRSGE</sequence>
<protein>
    <submittedName>
        <fullName evidence="6">NAD(P)-dependent oxidoreductase</fullName>
    </submittedName>
</protein>
<dbReference type="PANTHER" id="PTHR22981:SF7">
    <property type="entry name" value="3-HYDROXYISOBUTYRATE DEHYDROGENASE, MITOCHONDRIAL"/>
    <property type="match status" value="1"/>
</dbReference>
<comment type="caution">
    <text evidence="6">The sequence shown here is derived from an EMBL/GenBank/DDBJ whole genome shotgun (WGS) entry which is preliminary data.</text>
</comment>
<dbReference type="RefSeq" id="WP_241062678.1">
    <property type="nucleotide sequence ID" value="NZ_JAKWJU010000002.1"/>
</dbReference>
<keyword evidence="7" id="KW-1185">Reference proteome</keyword>
<dbReference type="Gene3D" id="3.40.50.720">
    <property type="entry name" value="NAD(P)-binding Rossmann-like Domain"/>
    <property type="match status" value="1"/>
</dbReference>
<evidence type="ECO:0000256" key="1">
    <source>
        <dbReference type="ARBA" id="ARBA00009080"/>
    </source>
</evidence>
<dbReference type="Pfam" id="PF14833">
    <property type="entry name" value="NAD_binding_11"/>
    <property type="match status" value="1"/>
</dbReference>
<gene>
    <name evidence="6" type="ORF">MMA15_26455</name>
</gene>
<reference evidence="6" key="1">
    <citation type="submission" date="2022-03" db="EMBL/GenBank/DDBJ databases">
        <authorList>
            <person name="Santos J.D.N."/>
            <person name="Kallscheuer N."/>
            <person name="Jogler C."/>
            <person name="Lage O.M."/>
        </authorList>
    </citation>
    <scope>NUCLEOTIDE SEQUENCE</scope>
    <source>
        <strain evidence="6">M600PL45_2</strain>
    </source>
</reference>
<evidence type="ECO:0000259" key="5">
    <source>
        <dbReference type="Pfam" id="PF14833"/>
    </source>
</evidence>
<dbReference type="SUPFAM" id="SSF48179">
    <property type="entry name" value="6-phosphogluconate dehydrogenase C-terminal domain-like"/>
    <property type="match status" value="1"/>
</dbReference>
<dbReference type="InterPro" id="IPR015815">
    <property type="entry name" value="HIBADH-related"/>
</dbReference>
<evidence type="ECO:0000256" key="3">
    <source>
        <dbReference type="ARBA" id="ARBA00023027"/>
    </source>
</evidence>
<organism evidence="6 7">
    <name type="scientific">Streptomyces marispadix</name>
    <dbReference type="NCBI Taxonomy" id="2922868"/>
    <lineage>
        <taxon>Bacteria</taxon>
        <taxon>Bacillati</taxon>
        <taxon>Actinomycetota</taxon>
        <taxon>Actinomycetes</taxon>
        <taxon>Kitasatosporales</taxon>
        <taxon>Streptomycetaceae</taxon>
        <taxon>Streptomyces</taxon>
    </lineage>
</organism>
<dbReference type="Pfam" id="PF03446">
    <property type="entry name" value="NAD_binding_2"/>
    <property type="match status" value="1"/>
</dbReference>
<proteinExistence type="inferred from homology"/>
<dbReference type="PIRSF" id="PIRSF000103">
    <property type="entry name" value="HIBADH"/>
    <property type="match status" value="1"/>
</dbReference>
<keyword evidence="2" id="KW-0560">Oxidoreductase</keyword>
<dbReference type="PANTHER" id="PTHR22981">
    <property type="entry name" value="3-HYDROXYISOBUTYRATE DEHYDROGENASE-RELATED"/>
    <property type="match status" value="1"/>
</dbReference>
<dbReference type="InterPro" id="IPR006115">
    <property type="entry name" value="6PGDH_NADP-bd"/>
</dbReference>
<dbReference type="EMBL" id="JAKWJU010000002">
    <property type="protein sequence ID" value="MCH6163813.1"/>
    <property type="molecule type" value="Genomic_DNA"/>
</dbReference>
<accession>A0ABS9T5T1</accession>
<dbReference type="InterPro" id="IPR013328">
    <property type="entry name" value="6PGD_dom2"/>
</dbReference>
<feature type="domain" description="3-hydroxyisobutyrate dehydrogenase-like NAD-binding" evidence="5">
    <location>
        <begin position="170"/>
        <end position="290"/>
    </location>
</feature>
<dbReference type="Proteomes" id="UP001166784">
    <property type="component" value="Unassembled WGS sequence"/>
</dbReference>
<dbReference type="InterPro" id="IPR029154">
    <property type="entry name" value="HIBADH-like_NADP-bd"/>
</dbReference>
<dbReference type="Gene3D" id="1.10.1040.10">
    <property type="entry name" value="N-(1-d-carboxylethyl)-l-norvaline Dehydrogenase, domain 2"/>
    <property type="match status" value="1"/>
</dbReference>
<dbReference type="SUPFAM" id="SSF51735">
    <property type="entry name" value="NAD(P)-binding Rossmann-fold domains"/>
    <property type="match status" value="1"/>
</dbReference>
<evidence type="ECO:0000313" key="6">
    <source>
        <dbReference type="EMBL" id="MCH6163813.1"/>
    </source>
</evidence>
<comment type="similarity">
    <text evidence="1">Belongs to the HIBADH-related family.</text>
</comment>
<feature type="domain" description="6-phosphogluconate dehydrogenase NADP-binding" evidence="4">
    <location>
        <begin position="9"/>
        <end position="167"/>
    </location>
</feature>
<name>A0ABS9T5T1_9ACTN</name>
<dbReference type="InterPro" id="IPR008927">
    <property type="entry name" value="6-PGluconate_DH-like_C_sf"/>
</dbReference>
<reference evidence="6" key="2">
    <citation type="journal article" date="2023" name="Int. J. Syst. Evol. Microbiol.">
        <title>Streptomyces marispadix sp. nov., isolated from marine beach sediment of the Northern Coast of Portugal.</title>
        <authorList>
            <person name="dos Santos J.D.N."/>
            <person name="Vitorino I.R."/>
            <person name="Kallscheuer N."/>
            <person name="Srivastava A."/>
            <person name="Krautwurst S."/>
            <person name="Marz M."/>
            <person name="Jogler C."/>
            <person name="Lobo Da Cunha A."/>
            <person name="Catita J."/>
            <person name="Goncalves H."/>
            <person name="Gonzalez I."/>
            <person name="Reyes F."/>
            <person name="Lage O.M."/>
        </authorList>
    </citation>
    <scope>NUCLEOTIDE SEQUENCE</scope>
    <source>
        <strain evidence="6">M600PL45_2</strain>
    </source>
</reference>
<keyword evidence="3" id="KW-0520">NAD</keyword>